<comment type="caution">
    <text evidence="1">The sequence shown here is derived from an EMBL/GenBank/DDBJ whole genome shotgun (WGS) entry which is preliminary data.</text>
</comment>
<sequence>MHKFGYKAIQNLSEITHILMGGNFLAEPDVLVLCARKKKGVYRPIQEWQGGVLCHLSLIDAIIEQAHLRRLGRPYHVMSAGLVQRDAFLDAEGVGYIAHVHLGWPARDGKLLTRPNGALASYQRTLHVRRARAPAPHTFQIDEDSVSEVNRIRERAGIFAWEETMALMVEWGPQRIARIGNSALRSLELERGDASQIQANQLALFDPDFEQWHYIPWSWNG</sequence>
<reference evidence="1 2" key="1">
    <citation type="submission" date="2018-07" db="EMBL/GenBank/DDBJ databases">
        <title>Dyella monticola sp. nov. and Dyella psychrodurans sp. nov. isolated from monsoon evergreen broad-leaved forest soil of Dinghu Mountain, China.</title>
        <authorList>
            <person name="Gao Z."/>
            <person name="Qiu L."/>
        </authorList>
    </citation>
    <scope>NUCLEOTIDE SEQUENCE [LARGE SCALE GENOMIC DNA]</scope>
    <source>
        <strain evidence="1 2">4G-K06</strain>
    </source>
</reference>
<protein>
    <submittedName>
        <fullName evidence="1">Uncharacterized protein</fullName>
    </submittedName>
</protein>
<evidence type="ECO:0000313" key="2">
    <source>
        <dbReference type="Proteomes" id="UP000254258"/>
    </source>
</evidence>
<dbReference type="AlphaFoldDB" id="A0A370WSE9"/>
<keyword evidence="2" id="KW-1185">Reference proteome</keyword>
<evidence type="ECO:0000313" key="1">
    <source>
        <dbReference type="EMBL" id="RDS79052.1"/>
    </source>
</evidence>
<proteinExistence type="predicted"/>
<name>A0A370WSE9_9GAMM</name>
<accession>A0A370WSE9</accession>
<organism evidence="1 2">
    <name type="scientific">Dyella monticola</name>
    <dbReference type="NCBI Taxonomy" id="1927958"/>
    <lineage>
        <taxon>Bacteria</taxon>
        <taxon>Pseudomonadati</taxon>
        <taxon>Pseudomonadota</taxon>
        <taxon>Gammaproteobacteria</taxon>
        <taxon>Lysobacterales</taxon>
        <taxon>Rhodanobacteraceae</taxon>
        <taxon>Dyella</taxon>
    </lineage>
</organism>
<dbReference type="EMBL" id="QRBE01000017">
    <property type="protein sequence ID" value="RDS79052.1"/>
    <property type="molecule type" value="Genomic_DNA"/>
</dbReference>
<dbReference type="Proteomes" id="UP000254258">
    <property type="component" value="Unassembled WGS sequence"/>
</dbReference>
<gene>
    <name evidence="1" type="ORF">DWU98_19425</name>
</gene>